<accession>A0A8H7ZQ24</accession>
<evidence type="ECO:0000313" key="3">
    <source>
        <dbReference type="Proteomes" id="UP000673691"/>
    </source>
</evidence>
<sequence>RRVLRRQLVDSNSASPVLSDSSQRRRSYSARRWVGLQGKRGRRSRLDLSHVAGADPVAEHGDVVAAGHGTRVRKGRGPPAGRAAAVEVEGPVRPRAPRRRFRLRRADGPAGAGKLDSRHIRLRRRRPAVPLHQGGERRIERAGRRLHPGGPALQHSLSRSRDGIPVADFYDPAPFDQLPPHPATGLRRPSPQQVPPVVHHLRLRDLRSDGVHPGPTSRQASRVVCRGDAGQIPPRRHAPLTSSSPPPHHTNNNNNNPPPTSARTEKIFQHAPINLRDWAIVILSNCAFLALSICYKMLKRAVLKPLGRPADEDEELEPEEEEEAAYAAGEINRAIG</sequence>
<comment type="caution">
    <text evidence="2">The sequence shown here is derived from an EMBL/GenBank/DDBJ whole genome shotgun (WGS) entry which is preliminary data.</text>
</comment>
<keyword evidence="3" id="KW-1185">Reference proteome</keyword>
<feature type="compositionally biased region" description="Polar residues" evidence="1">
    <location>
        <begin position="9"/>
        <end position="18"/>
    </location>
</feature>
<evidence type="ECO:0000256" key="1">
    <source>
        <dbReference type="SAM" id="MobiDB-lite"/>
    </source>
</evidence>
<gene>
    <name evidence="2" type="ORF">BJ554DRAFT_2958</name>
</gene>
<feature type="region of interest" description="Disordered" evidence="1">
    <location>
        <begin position="206"/>
        <end position="263"/>
    </location>
</feature>
<dbReference type="AlphaFoldDB" id="A0A8H7ZQ24"/>
<evidence type="ECO:0000313" key="2">
    <source>
        <dbReference type="EMBL" id="KAG5457114.1"/>
    </source>
</evidence>
<reference evidence="2 3" key="1">
    <citation type="journal article" name="Sci. Rep.">
        <title>Genome-scale phylogenetic analyses confirm Olpidium as the closest living zoosporic fungus to the non-flagellated, terrestrial fungi.</title>
        <authorList>
            <person name="Chang Y."/>
            <person name="Rochon D."/>
            <person name="Sekimoto S."/>
            <person name="Wang Y."/>
            <person name="Chovatia M."/>
            <person name="Sandor L."/>
            <person name="Salamov A."/>
            <person name="Grigoriev I.V."/>
            <person name="Stajich J.E."/>
            <person name="Spatafora J.W."/>
        </authorList>
    </citation>
    <scope>NUCLEOTIDE SEQUENCE [LARGE SCALE GENOMIC DNA]</scope>
    <source>
        <strain evidence="2">S191</strain>
    </source>
</reference>
<dbReference type="EMBL" id="JAEFCI010010606">
    <property type="protein sequence ID" value="KAG5457114.1"/>
    <property type="molecule type" value="Genomic_DNA"/>
</dbReference>
<proteinExistence type="predicted"/>
<feature type="non-terminal residue" evidence="2">
    <location>
        <position position="1"/>
    </location>
</feature>
<feature type="region of interest" description="Disordered" evidence="1">
    <location>
        <begin position="1"/>
        <end position="25"/>
    </location>
</feature>
<organism evidence="2 3">
    <name type="scientific">Olpidium bornovanus</name>
    <dbReference type="NCBI Taxonomy" id="278681"/>
    <lineage>
        <taxon>Eukaryota</taxon>
        <taxon>Fungi</taxon>
        <taxon>Fungi incertae sedis</taxon>
        <taxon>Olpidiomycota</taxon>
        <taxon>Olpidiomycotina</taxon>
        <taxon>Olpidiomycetes</taxon>
        <taxon>Olpidiales</taxon>
        <taxon>Olpidiaceae</taxon>
        <taxon>Olpidium</taxon>
    </lineage>
</organism>
<feature type="region of interest" description="Disordered" evidence="1">
    <location>
        <begin position="309"/>
        <end position="336"/>
    </location>
</feature>
<name>A0A8H7ZQ24_9FUNG</name>
<dbReference type="Proteomes" id="UP000673691">
    <property type="component" value="Unassembled WGS sequence"/>
</dbReference>
<feature type="compositionally biased region" description="Acidic residues" evidence="1">
    <location>
        <begin position="311"/>
        <end position="324"/>
    </location>
</feature>
<protein>
    <submittedName>
        <fullName evidence="2">Uncharacterized protein</fullName>
    </submittedName>
</protein>
<feature type="region of interest" description="Disordered" evidence="1">
    <location>
        <begin position="143"/>
        <end position="194"/>
    </location>
</feature>